<dbReference type="AlphaFoldDB" id="A0A4U5QTA6"/>
<comment type="caution">
    <text evidence="1">The sequence shown here is derived from an EMBL/GenBank/DDBJ whole genome shotgun (WGS) entry which is preliminary data.</text>
</comment>
<proteinExistence type="predicted"/>
<sequence>MYLGKSTSTFNSEIVSHRIKVLKTGVHKASVPEYEWLCGGPWRIQAMRGATGVVAVEHIGGLFWQMAAATSVREFAQAYTLQELYKAFFIQEILIEETFKIIPG</sequence>
<evidence type="ECO:0000313" key="1">
    <source>
        <dbReference type="EMBL" id="TKS14272.1"/>
    </source>
</evidence>
<name>A0A4U5QTA6_POPAL</name>
<accession>A0A4U5QTA6</accession>
<gene>
    <name evidence="1" type="ORF">D5086_0000043460</name>
</gene>
<dbReference type="EMBL" id="RCHU01000113">
    <property type="protein sequence ID" value="TKS14272.1"/>
    <property type="molecule type" value="Genomic_DNA"/>
</dbReference>
<organism evidence="1">
    <name type="scientific">Populus alba</name>
    <name type="common">White poplar</name>
    <dbReference type="NCBI Taxonomy" id="43335"/>
    <lineage>
        <taxon>Eukaryota</taxon>
        <taxon>Viridiplantae</taxon>
        <taxon>Streptophyta</taxon>
        <taxon>Embryophyta</taxon>
        <taxon>Tracheophyta</taxon>
        <taxon>Spermatophyta</taxon>
        <taxon>Magnoliopsida</taxon>
        <taxon>eudicotyledons</taxon>
        <taxon>Gunneridae</taxon>
        <taxon>Pentapetalae</taxon>
        <taxon>rosids</taxon>
        <taxon>fabids</taxon>
        <taxon>Malpighiales</taxon>
        <taxon>Salicaceae</taxon>
        <taxon>Saliceae</taxon>
        <taxon>Populus</taxon>
    </lineage>
</organism>
<protein>
    <submittedName>
        <fullName evidence="1">Uncharacterized protein</fullName>
    </submittedName>
</protein>
<reference evidence="1" key="1">
    <citation type="submission" date="2018-10" db="EMBL/GenBank/DDBJ databases">
        <title>Population genomic analysis revealed the cold adaptation of white poplar.</title>
        <authorList>
            <person name="Liu Y.-J."/>
        </authorList>
    </citation>
    <scope>NUCLEOTIDE SEQUENCE [LARGE SCALE GENOMIC DNA]</scope>
    <source>
        <strain evidence="1">PAL-ZL1</strain>
    </source>
</reference>